<gene>
    <name evidence="2" type="ORF">DERF_013561</name>
</gene>
<feature type="region of interest" description="Disordered" evidence="1">
    <location>
        <begin position="69"/>
        <end position="103"/>
    </location>
</feature>
<dbReference type="EMBL" id="ASGP02000007">
    <property type="protein sequence ID" value="KAH9497584.1"/>
    <property type="molecule type" value="Genomic_DNA"/>
</dbReference>
<proteinExistence type="predicted"/>
<evidence type="ECO:0000313" key="2">
    <source>
        <dbReference type="EMBL" id="KAH9497584.1"/>
    </source>
</evidence>
<reference evidence="2" key="1">
    <citation type="submission" date="2013-05" db="EMBL/GenBank/DDBJ databases">
        <authorList>
            <person name="Yim A.K.Y."/>
            <person name="Chan T.F."/>
            <person name="Ji K.M."/>
            <person name="Liu X.Y."/>
            <person name="Zhou J.W."/>
            <person name="Li R.Q."/>
            <person name="Yang K.Y."/>
            <person name="Li J."/>
            <person name="Li M."/>
            <person name="Law P.T.W."/>
            <person name="Wu Y.L."/>
            <person name="Cai Z.L."/>
            <person name="Qin H."/>
            <person name="Bao Y."/>
            <person name="Leung R.K.K."/>
            <person name="Ng P.K.S."/>
            <person name="Zou J."/>
            <person name="Zhong X.J."/>
            <person name="Ran P.X."/>
            <person name="Zhong N.S."/>
            <person name="Liu Z.G."/>
            <person name="Tsui S.K.W."/>
        </authorList>
    </citation>
    <scope>NUCLEOTIDE SEQUENCE</scope>
    <source>
        <strain evidence="2">Derf</strain>
        <tissue evidence="2">Whole organism</tissue>
    </source>
</reference>
<dbReference type="AlphaFoldDB" id="A0A922HRF0"/>
<feature type="compositionally biased region" description="Low complexity" evidence="1">
    <location>
        <begin position="72"/>
        <end position="84"/>
    </location>
</feature>
<protein>
    <submittedName>
        <fullName evidence="2">Uncharacterized protein</fullName>
    </submittedName>
</protein>
<comment type="caution">
    <text evidence="2">The sequence shown here is derived from an EMBL/GenBank/DDBJ whole genome shotgun (WGS) entry which is preliminary data.</text>
</comment>
<dbReference type="Proteomes" id="UP000790347">
    <property type="component" value="Unassembled WGS sequence"/>
</dbReference>
<sequence length="135" mass="14630">MSSQITPSASTSSSSSLTTSALIKSPKFRRGTTAGAVGINSSSLTSTMTTKSANIMLCPMMMTGNYSWTENTLQSSSSTGLQQQQPPPPMTPSHDTLIRMDTPNDEDKIDLKHISMALMKLLYPKTNRQKVTVKK</sequence>
<name>A0A922HRF0_DERFA</name>
<evidence type="ECO:0000256" key="1">
    <source>
        <dbReference type="SAM" id="MobiDB-lite"/>
    </source>
</evidence>
<evidence type="ECO:0000313" key="3">
    <source>
        <dbReference type="Proteomes" id="UP000790347"/>
    </source>
</evidence>
<feature type="region of interest" description="Disordered" evidence="1">
    <location>
        <begin position="1"/>
        <end position="20"/>
    </location>
</feature>
<organism evidence="2 3">
    <name type="scientific">Dermatophagoides farinae</name>
    <name type="common">American house dust mite</name>
    <dbReference type="NCBI Taxonomy" id="6954"/>
    <lineage>
        <taxon>Eukaryota</taxon>
        <taxon>Metazoa</taxon>
        <taxon>Ecdysozoa</taxon>
        <taxon>Arthropoda</taxon>
        <taxon>Chelicerata</taxon>
        <taxon>Arachnida</taxon>
        <taxon>Acari</taxon>
        <taxon>Acariformes</taxon>
        <taxon>Sarcoptiformes</taxon>
        <taxon>Astigmata</taxon>
        <taxon>Psoroptidia</taxon>
        <taxon>Analgoidea</taxon>
        <taxon>Pyroglyphidae</taxon>
        <taxon>Dermatophagoidinae</taxon>
        <taxon>Dermatophagoides</taxon>
    </lineage>
</organism>
<keyword evidence="3" id="KW-1185">Reference proteome</keyword>
<reference evidence="2" key="2">
    <citation type="journal article" date="2022" name="Res Sq">
        <title>Comparative Genomics Reveals Insights into the Divergent Evolution of Astigmatic Mites and Household Pest Adaptations.</title>
        <authorList>
            <person name="Xiong Q."/>
            <person name="Wan A.T.-Y."/>
            <person name="Liu X.-Y."/>
            <person name="Fung C.S.-H."/>
            <person name="Xiao X."/>
            <person name="Malainual N."/>
            <person name="Hou J."/>
            <person name="Wang L."/>
            <person name="Wang M."/>
            <person name="Yang K."/>
            <person name="Cui Y."/>
            <person name="Leung E."/>
            <person name="Nong W."/>
            <person name="Shin S.-K."/>
            <person name="Au S."/>
            <person name="Jeong K.Y."/>
            <person name="Chew F.T."/>
            <person name="Hui J."/>
            <person name="Leung T.F."/>
            <person name="Tungtrongchitr A."/>
            <person name="Zhong N."/>
            <person name="Liu Z."/>
            <person name="Tsui S."/>
        </authorList>
    </citation>
    <scope>NUCLEOTIDE SEQUENCE</scope>
    <source>
        <strain evidence="2">Derf</strain>
        <tissue evidence="2">Whole organism</tissue>
    </source>
</reference>
<accession>A0A922HRF0</accession>